<name>J9CV22_9ZZZZ</name>
<dbReference type="EMBL" id="AMCI01001935">
    <property type="protein sequence ID" value="EJX04051.1"/>
    <property type="molecule type" value="Genomic_DNA"/>
</dbReference>
<organism evidence="2">
    <name type="scientific">gut metagenome</name>
    <dbReference type="NCBI Taxonomy" id="749906"/>
    <lineage>
        <taxon>unclassified sequences</taxon>
        <taxon>metagenomes</taxon>
        <taxon>organismal metagenomes</taxon>
    </lineage>
</organism>
<reference evidence="2" key="1">
    <citation type="journal article" date="2012" name="PLoS ONE">
        <title>Gene sets for utilization of primary and secondary nutrition supplies in the distal gut of endangered iberian lynx.</title>
        <authorList>
            <person name="Alcaide M."/>
            <person name="Messina E."/>
            <person name="Richter M."/>
            <person name="Bargiela R."/>
            <person name="Peplies J."/>
            <person name="Huws S.A."/>
            <person name="Newbold C.J."/>
            <person name="Golyshin P.N."/>
            <person name="Simon M.A."/>
            <person name="Lopez G."/>
            <person name="Yakimov M.M."/>
            <person name="Ferrer M."/>
        </authorList>
    </citation>
    <scope>NUCLEOTIDE SEQUENCE</scope>
</reference>
<dbReference type="AlphaFoldDB" id="J9CV22"/>
<evidence type="ECO:0000256" key="1">
    <source>
        <dbReference type="SAM" id="MobiDB-lite"/>
    </source>
</evidence>
<comment type="caution">
    <text evidence="2">The sequence shown here is derived from an EMBL/GenBank/DDBJ whole genome shotgun (WGS) entry which is preliminary data.</text>
</comment>
<accession>J9CV22</accession>
<evidence type="ECO:0000313" key="2">
    <source>
        <dbReference type="EMBL" id="EJX04051.1"/>
    </source>
</evidence>
<proteinExistence type="predicted"/>
<feature type="region of interest" description="Disordered" evidence="1">
    <location>
        <begin position="1"/>
        <end position="35"/>
    </location>
</feature>
<gene>
    <name evidence="2" type="ORF">EVA_07842</name>
</gene>
<protein>
    <submittedName>
        <fullName evidence="2">Uncharacterized protein</fullName>
    </submittedName>
</protein>
<sequence length="35" mass="4003">MPPFQWRLDPAGACRPPRQGLPPDAADFWGHRSDR</sequence>